<name>A0A5B9PIC0_9BACT</name>
<gene>
    <name evidence="1" type="ORF">MFFC18_22530</name>
</gene>
<evidence type="ECO:0000313" key="1">
    <source>
        <dbReference type="EMBL" id="QEG22373.1"/>
    </source>
</evidence>
<organism evidence="1 2">
    <name type="scientific">Mariniblastus fucicola</name>
    <dbReference type="NCBI Taxonomy" id="980251"/>
    <lineage>
        <taxon>Bacteria</taxon>
        <taxon>Pseudomonadati</taxon>
        <taxon>Planctomycetota</taxon>
        <taxon>Planctomycetia</taxon>
        <taxon>Pirellulales</taxon>
        <taxon>Pirellulaceae</taxon>
        <taxon>Mariniblastus</taxon>
    </lineage>
</organism>
<proteinExistence type="predicted"/>
<accession>A0A5B9PIC0</accession>
<dbReference type="Proteomes" id="UP000322214">
    <property type="component" value="Chromosome"/>
</dbReference>
<protein>
    <submittedName>
        <fullName evidence="1">Uncharacterized protein</fullName>
    </submittedName>
</protein>
<dbReference type="KEGG" id="mff:MFFC18_22530"/>
<sequence>MVFTSILPHGGADRGLGKVVGYLSSKASFNTWLEVPAQVKSVRPGFVSFRKATQSFVCCDSTRPISQSPIASAVASERLVKTRVMRGTPTYQLAAL</sequence>
<dbReference type="EMBL" id="CP042912">
    <property type="protein sequence ID" value="QEG22373.1"/>
    <property type="molecule type" value="Genomic_DNA"/>
</dbReference>
<dbReference type="AlphaFoldDB" id="A0A5B9PIC0"/>
<dbReference type="STRING" id="980251.GCA_001642875_00054"/>
<keyword evidence="2" id="KW-1185">Reference proteome</keyword>
<reference evidence="1 2" key="1">
    <citation type="submission" date="2019-08" db="EMBL/GenBank/DDBJ databases">
        <title>Deep-cultivation of Planctomycetes and their phenomic and genomic characterization uncovers novel biology.</title>
        <authorList>
            <person name="Wiegand S."/>
            <person name="Jogler M."/>
            <person name="Boedeker C."/>
            <person name="Pinto D."/>
            <person name="Vollmers J."/>
            <person name="Rivas-Marin E."/>
            <person name="Kohn T."/>
            <person name="Peeters S.H."/>
            <person name="Heuer A."/>
            <person name="Rast P."/>
            <person name="Oberbeckmann S."/>
            <person name="Bunk B."/>
            <person name="Jeske O."/>
            <person name="Meyerdierks A."/>
            <person name="Storesund J.E."/>
            <person name="Kallscheuer N."/>
            <person name="Luecker S."/>
            <person name="Lage O.M."/>
            <person name="Pohl T."/>
            <person name="Merkel B.J."/>
            <person name="Hornburger P."/>
            <person name="Mueller R.-W."/>
            <person name="Bruemmer F."/>
            <person name="Labrenz M."/>
            <person name="Spormann A.M."/>
            <person name="Op den Camp H."/>
            <person name="Overmann J."/>
            <person name="Amann R."/>
            <person name="Jetten M.S.M."/>
            <person name="Mascher T."/>
            <person name="Medema M.H."/>
            <person name="Devos D.P."/>
            <person name="Kaster A.-K."/>
            <person name="Ovreas L."/>
            <person name="Rohde M."/>
            <person name="Galperin M.Y."/>
            <person name="Jogler C."/>
        </authorList>
    </citation>
    <scope>NUCLEOTIDE SEQUENCE [LARGE SCALE GENOMIC DNA]</scope>
    <source>
        <strain evidence="1 2">FC18</strain>
    </source>
</reference>
<evidence type="ECO:0000313" key="2">
    <source>
        <dbReference type="Proteomes" id="UP000322214"/>
    </source>
</evidence>